<dbReference type="PIRSF" id="PIRSF002936">
    <property type="entry name" value="CysDAde_trans"/>
    <property type="match status" value="1"/>
</dbReference>
<dbReference type="PANTHER" id="PTHR43196">
    <property type="entry name" value="SULFATE ADENYLYLTRANSFERASE SUBUNIT 2"/>
    <property type="match status" value="1"/>
</dbReference>
<evidence type="ECO:0000256" key="3">
    <source>
        <dbReference type="ARBA" id="ARBA00022004"/>
    </source>
</evidence>
<dbReference type="GO" id="GO:0004781">
    <property type="term" value="F:sulfate adenylyltransferase (ATP) activity"/>
    <property type="evidence" value="ECO:0007669"/>
    <property type="project" value="UniProtKB-EC"/>
</dbReference>
<evidence type="ECO:0000256" key="4">
    <source>
        <dbReference type="ARBA" id="ARBA00022679"/>
    </source>
</evidence>
<protein>
    <recommendedName>
        <fullName evidence="3">Sulfate adenylyltransferase subunit 2</fullName>
        <ecNumber evidence="2">2.7.7.4</ecNumber>
    </recommendedName>
    <alternativeName>
        <fullName evidence="8">ATP-sulfurylase small subunit</fullName>
    </alternativeName>
    <alternativeName>
        <fullName evidence="9">Sulfate adenylate transferase</fullName>
    </alternativeName>
</protein>
<dbReference type="NCBIfam" id="NF003587">
    <property type="entry name" value="PRK05253.1"/>
    <property type="match status" value="1"/>
</dbReference>
<keyword evidence="12" id="KW-1185">Reference proteome</keyword>
<keyword evidence="6" id="KW-0547">Nucleotide-binding</keyword>
<feature type="domain" description="Phosphoadenosine phosphosulphate reductase" evidence="10">
    <location>
        <begin position="36"/>
        <end position="265"/>
    </location>
</feature>
<dbReference type="OrthoDB" id="9772604at2"/>
<evidence type="ECO:0000256" key="8">
    <source>
        <dbReference type="ARBA" id="ARBA00030256"/>
    </source>
</evidence>
<evidence type="ECO:0000259" key="10">
    <source>
        <dbReference type="Pfam" id="PF01507"/>
    </source>
</evidence>
<dbReference type="PANTHER" id="PTHR43196:SF1">
    <property type="entry name" value="SULFATE ADENYLYLTRANSFERASE SUBUNIT 2"/>
    <property type="match status" value="1"/>
</dbReference>
<dbReference type="Proteomes" id="UP000199460">
    <property type="component" value="Unassembled WGS sequence"/>
</dbReference>
<dbReference type="EMBL" id="FNJJ01000007">
    <property type="protein sequence ID" value="SDP89331.1"/>
    <property type="molecule type" value="Genomic_DNA"/>
</dbReference>
<gene>
    <name evidence="11" type="ORF">SAMN05216213_10724</name>
</gene>
<dbReference type="NCBIfam" id="NF009214">
    <property type="entry name" value="PRK12563.1"/>
    <property type="match status" value="1"/>
</dbReference>
<dbReference type="RefSeq" id="WP_090430935.1">
    <property type="nucleotide sequence ID" value="NZ_FNJJ01000007.1"/>
</dbReference>
<dbReference type="Pfam" id="PF01507">
    <property type="entry name" value="PAPS_reduct"/>
    <property type="match status" value="1"/>
</dbReference>
<proteinExistence type="inferred from homology"/>
<dbReference type="NCBIfam" id="TIGR02039">
    <property type="entry name" value="CysD"/>
    <property type="match status" value="1"/>
</dbReference>
<dbReference type="Gene3D" id="3.40.50.620">
    <property type="entry name" value="HUPs"/>
    <property type="match status" value="1"/>
</dbReference>
<evidence type="ECO:0000256" key="7">
    <source>
        <dbReference type="ARBA" id="ARBA00022840"/>
    </source>
</evidence>
<sequence length="311" mass="36038">MTLPAPGFARLSHLRQLEAEAIHILREVVALVRSPCLFYSIGKDSTVLLHLARKAFFPGPVPFPLLHVDTGWEFREMGQFRDRLAKRLNLDMRVHINPDGERLNVTPFSVGSAKYTDIMKTEALKQALAKYGFDACFGGARRDEEKSRAKERVCSFRDPHQRWDPKQQRPELWQLYNTRINAGESLRVFPLSNWTELDIWQYIHLEKIEIVDLYRAAPRPVVELHGTLICVDDERLLAHLNPQQRVGIHERWVRFRTLGCYPLTGAVESRAQSLPDIIQEMLLTRTSERQGRVIDHDQDGSMEKKKIEGYF</sequence>
<reference evidence="12" key="1">
    <citation type="submission" date="2016-10" db="EMBL/GenBank/DDBJ databases">
        <authorList>
            <person name="Varghese N."/>
            <person name="Submissions S."/>
        </authorList>
    </citation>
    <scope>NUCLEOTIDE SEQUENCE [LARGE SCALE GENOMIC DNA]</scope>
    <source>
        <strain evidence="12">JCM 18416</strain>
    </source>
</reference>
<evidence type="ECO:0000256" key="9">
    <source>
        <dbReference type="ARBA" id="ARBA00031812"/>
    </source>
</evidence>
<evidence type="ECO:0000256" key="6">
    <source>
        <dbReference type="ARBA" id="ARBA00022741"/>
    </source>
</evidence>
<dbReference type="GeneID" id="300932022"/>
<dbReference type="AlphaFoldDB" id="A0A1H0WFK4"/>
<evidence type="ECO:0000313" key="11">
    <source>
        <dbReference type="EMBL" id="SDP89331.1"/>
    </source>
</evidence>
<dbReference type="SUPFAM" id="SSF52402">
    <property type="entry name" value="Adenine nucleotide alpha hydrolases-like"/>
    <property type="match status" value="1"/>
</dbReference>
<keyword evidence="7" id="KW-0067">ATP-binding</keyword>
<organism evidence="11 12">
    <name type="scientific">Ectopseudomonas guguanensis</name>
    <dbReference type="NCBI Taxonomy" id="1198456"/>
    <lineage>
        <taxon>Bacteria</taxon>
        <taxon>Pseudomonadati</taxon>
        <taxon>Pseudomonadota</taxon>
        <taxon>Gammaproteobacteria</taxon>
        <taxon>Pseudomonadales</taxon>
        <taxon>Pseudomonadaceae</taxon>
        <taxon>Ectopseudomonas</taxon>
    </lineage>
</organism>
<dbReference type="InterPro" id="IPR014729">
    <property type="entry name" value="Rossmann-like_a/b/a_fold"/>
</dbReference>
<name>A0A1H0WFK4_9GAMM</name>
<dbReference type="GO" id="GO:0005524">
    <property type="term" value="F:ATP binding"/>
    <property type="evidence" value="ECO:0007669"/>
    <property type="project" value="UniProtKB-KW"/>
</dbReference>
<evidence type="ECO:0000256" key="1">
    <source>
        <dbReference type="ARBA" id="ARBA00008885"/>
    </source>
</evidence>
<evidence type="ECO:0000256" key="5">
    <source>
        <dbReference type="ARBA" id="ARBA00022695"/>
    </source>
</evidence>
<evidence type="ECO:0000256" key="2">
    <source>
        <dbReference type="ARBA" id="ARBA00012391"/>
    </source>
</evidence>
<keyword evidence="4 11" id="KW-0808">Transferase</keyword>
<dbReference type="InterPro" id="IPR002500">
    <property type="entry name" value="PAPS_reduct_dom"/>
</dbReference>
<dbReference type="GO" id="GO:0000103">
    <property type="term" value="P:sulfate assimilation"/>
    <property type="evidence" value="ECO:0007669"/>
    <property type="project" value="InterPro"/>
</dbReference>
<accession>A0A1H0WFK4</accession>
<dbReference type="InterPro" id="IPR011784">
    <property type="entry name" value="SO4_adenylTrfase_ssu"/>
</dbReference>
<dbReference type="InterPro" id="IPR050128">
    <property type="entry name" value="Sulfate_adenylyltrnsfr_sub2"/>
</dbReference>
<dbReference type="EC" id="2.7.7.4" evidence="2"/>
<dbReference type="FunFam" id="3.40.50.620:FF:000002">
    <property type="entry name" value="Sulfate adenylyltransferase subunit 2"/>
    <property type="match status" value="1"/>
</dbReference>
<evidence type="ECO:0000313" key="12">
    <source>
        <dbReference type="Proteomes" id="UP000199460"/>
    </source>
</evidence>
<comment type="similarity">
    <text evidence="1">Belongs to the PAPS reductase family. CysD subfamily.</text>
</comment>
<keyword evidence="5 11" id="KW-0548">Nucleotidyltransferase</keyword>